<dbReference type="InParanoid" id="A0A061EFK5"/>
<dbReference type="Gramene" id="EOY03795">
    <property type="protein sequence ID" value="EOY03795"/>
    <property type="gene ID" value="TCM_018982"/>
</dbReference>
<dbReference type="EMBL" id="CM001882">
    <property type="protein sequence ID" value="EOY03795.1"/>
    <property type="molecule type" value="Genomic_DNA"/>
</dbReference>
<reference evidence="1 2" key="1">
    <citation type="journal article" date="2013" name="Genome Biol.">
        <title>The genome sequence of the most widely cultivated cacao type and its use to identify candidate genes regulating pod color.</title>
        <authorList>
            <person name="Motamayor J.C."/>
            <person name="Mockaitis K."/>
            <person name="Schmutz J."/>
            <person name="Haiminen N."/>
            <person name="Iii D.L."/>
            <person name="Cornejo O."/>
            <person name="Findley S.D."/>
            <person name="Zheng P."/>
            <person name="Utro F."/>
            <person name="Royaert S."/>
            <person name="Saski C."/>
            <person name="Jenkins J."/>
            <person name="Podicheti R."/>
            <person name="Zhao M."/>
            <person name="Scheffler B.E."/>
            <person name="Stack J.C."/>
            <person name="Feltus F.A."/>
            <person name="Mustiga G.M."/>
            <person name="Amores F."/>
            <person name="Phillips W."/>
            <person name="Marelli J.P."/>
            <person name="May G.D."/>
            <person name="Shapiro H."/>
            <person name="Ma J."/>
            <person name="Bustamante C.D."/>
            <person name="Schnell R.J."/>
            <person name="Main D."/>
            <person name="Gilbert D."/>
            <person name="Parida L."/>
            <person name="Kuhn D.N."/>
        </authorList>
    </citation>
    <scope>NUCLEOTIDE SEQUENCE [LARGE SCALE GENOMIC DNA]</scope>
    <source>
        <strain evidence="2">cv. Matina 1-6</strain>
    </source>
</reference>
<dbReference type="Pfam" id="PF14223">
    <property type="entry name" value="Retrotran_gag_2"/>
    <property type="match status" value="1"/>
</dbReference>
<dbReference type="Proteomes" id="UP000026915">
    <property type="component" value="Chromosome 4"/>
</dbReference>
<gene>
    <name evidence="1" type="ORF">TCM_018982</name>
</gene>
<evidence type="ECO:0000313" key="2">
    <source>
        <dbReference type="Proteomes" id="UP000026915"/>
    </source>
</evidence>
<organism evidence="1 2">
    <name type="scientific">Theobroma cacao</name>
    <name type="common">Cacao</name>
    <name type="synonym">Cocoa</name>
    <dbReference type="NCBI Taxonomy" id="3641"/>
    <lineage>
        <taxon>Eukaryota</taxon>
        <taxon>Viridiplantae</taxon>
        <taxon>Streptophyta</taxon>
        <taxon>Embryophyta</taxon>
        <taxon>Tracheophyta</taxon>
        <taxon>Spermatophyta</taxon>
        <taxon>Magnoliopsida</taxon>
        <taxon>eudicotyledons</taxon>
        <taxon>Gunneridae</taxon>
        <taxon>Pentapetalae</taxon>
        <taxon>rosids</taxon>
        <taxon>malvids</taxon>
        <taxon>Malvales</taxon>
        <taxon>Malvaceae</taxon>
        <taxon>Byttnerioideae</taxon>
        <taxon>Theobroma</taxon>
    </lineage>
</organism>
<protein>
    <submittedName>
        <fullName evidence="1">Uncharacterized protein</fullName>
    </submittedName>
</protein>
<sequence>MTFTNFNATAPPVFTRENYSIWIVKMKAYLRAFDLWEIIEVGKNPHEMRQSNPIIALLKQHSEEITKRYKALSCIHSAIFDSIFTHLMNCEFAKKAWDKLKVEFHGSDRTRQIQVLNLLREFEVWKIKNEESVTDYLEKVLKVVNQLRLLGKNLLERRIVNKFFVSLPEKFEAKISSLEDSKDMSTLTVTKFVNALQAQEQRRALRQEDHVENALLARASEKKLVIKNKRVCKNKLDQGEEKAIVAKEHEVNEEVLFMAKNLERSISSRELEDMRRKSCSSRRT</sequence>
<accession>A0A061EFK5</accession>
<dbReference type="eggNOG" id="KOG0017">
    <property type="taxonomic scope" value="Eukaryota"/>
</dbReference>
<proteinExistence type="predicted"/>
<dbReference type="HOGENOM" id="CLU_021137_0_0_1"/>
<dbReference type="AlphaFoldDB" id="A0A061EFK5"/>
<dbReference type="OMA" id="HIFTSIM"/>
<keyword evidence="2" id="KW-1185">Reference proteome</keyword>
<dbReference type="PANTHER" id="PTHR35317:SF31">
    <property type="entry name" value="DUF4219 DOMAIN-CONTAINING PROTEIN"/>
    <property type="match status" value="1"/>
</dbReference>
<name>A0A061EFK5_THECC</name>
<evidence type="ECO:0000313" key="1">
    <source>
        <dbReference type="EMBL" id="EOY03795.1"/>
    </source>
</evidence>
<dbReference type="PANTHER" id="PTHR35317">
    <property type="entry name" value="OS04G0629600 PROTEIN"/>
    <property type="match status" value="1"/>
</dbReference>